<reference evidence="2" key="1">
    <citation type="submission" date="2022-07" db="EMBL/GenBank/DDBJ databases">
        <title>Evaluation of T. orientalis genome assembly methods using nanopore sequencing and analysis of variation between genomes.</title>
        <authorList>
            <person name="Yam J."/>
            <person name="Micallef M.L."/>
            <person name="Liu M."/>
            <person name="Djordjevic S.P."/>
            <person name="Bogema D.R."/>
            <person name="Jenkins C."/>
        </authorList>
    </citation>
    <scope>NUCLEOTIDE SEQUENCE</scope>
    <source>
        <strain evidence="2">Goon Nure</strain>
    </source>
</reference>
<dbReference type="GO" id="GO:0005743">
    <property type="term" value="C:mitochondrial inner membrane"/>
    <property type="evidence" value="ECO:0007669"/>
    <property type="project" value="InterPro"/>
</dbReference>
<dbReference type="InterPro" id="IPR036742">
    <property type="entry name" value="ATP_synth_F1_esu_sf_mt"/>
</dbReference>
<name>A0A976QX00_THEOR</name>
<proteinExistence type="inferred from homology"/>
<gene>
    <name evidence="2" type="ORF">MACK_002181</name>
</gene>
<evidence type="ECO:0000313" key="3">
    <source>
        <dbReference type="Proteomes" id="UP000244811"/>
    </source>
</evidence>
<evidence type="ECO:0000256" key="1">
    <source>
        <dbReference type="ARBA" id="ARBA00009502"/>
    </source>
</evidence>
<evidence type="ECO:0000313" key="2">
    <source>
        <dbReference type="EMBL" id="UKK01368.1"/>
    </source>
</evidence>
<comment type="similarity">
    <text evidence="1">Belongs to the eukaryotic ATPase epsilon family.</text>
</comment>
<dbReference type="GO" id="GO:0046933">
    <property type="term" value="F:proton-transporting ATP synthase activity, rotational mechanism"/>
    <property type="evidence" value="ECO:0007669"/>
    <property type="project" value="InterPro"/>
</dbReference>
<dbReference type="CDD" id="cd12153">
    <property type="entry name" value="F1-ATPase_epsilon"/>
    <property type="match status" value="1"/>
</dbReference>
<dbReference type="SUPFAM" id="SSF48690">
    <property type="entry name" value="Epsilon subunit of mitochondrial F1F0-ATP synthase"/>
    <property type="match status" value="1"/>
</dbReference>
<dbReference type="AlphaFoldDB" id="A0A976QX00"/>
<dbReference type="Proteomes" id="UP000244811">
    <property type="component" value="Chromosome 3"/>
</dbReference>
<protein>
    <submittedName>
        <fullName evidence="2">Uncharacterized protein</fullName>
    </submittedName>
</protein>
<dbReference type="Gene3D" id="1.10.1620.20">
    <property type="entry name" value="ATP synthase, F1 complex, epsilon subunit superfamily, mitochondrial"/>
    <property type="match status" value="1"/>
</dbReference>
<dbReference type="Pfam" id="PF04627">
    <property type="entry name" value="ATP-synt_Eps"/>
    <property type="match status" value="1"/>
</dbReference>
<accession>A0A976QX00</accession>
<dbReference type="InterPro" id="IPR006721">
    <property type="entry name" value="ATP_synth_F1_esu_mt"/>
</dbReference>
<dbReference type="GO" id="GO:0045259">
    <property type="term" value="C:proton-transporting ATP synthase complex"/>
    <property type="evidence" value="ECO:0007669"/>
    <property type="project" value="InterPro"/>
</dbReference>
<dbReference type="EMBL" id="CP056070">
    <property type="protein sequence ID" value="UKK01368.1"/>
    <property type="molecule type" value="Genomic_DNA"/>
</dbReference>
<organism evidence="2 3">
    <name type="scientific">Theileria orientalis</name>
    <dbReference type="NCBI Taxonomy" id="68886"/>
    <lineage>
        <taxon>Eukaryota</taxon>
        <taxon>Sar</taxon>
        <taxon>Alveolata</taxon>
        <taxon>Apicomplexa</taxon>
        <taxon>Aconoidasida</taxon>
        <taxon>Piroplasmida</taxon>
        <taxon>Theileriidae</taxon>
        <taxon>Theileria</taxon>
    </lineage>
</organism>
<sequence length="223" mass="25713">MWRSVNASFSKYSIELAQLLCRCLKDPFKEKALARYKLNLKQTNYANGVPQAPAKSSEDNYTPTLEKNDIPNEIAKIFTLTDRNSANVCFLRNTYLEQDDVPKECTCTFARLQRIELECANEQVINRKNCDQNMCETCCILSLSSKFKKDFSKSGAPVNCKMRCFNSPTVTDITQDSMQILNDYLLRIDSLYNIQHPKVHTEEKKEVPTQYQILPLNKKEDTL</sequence>